<gene>
    <name evidence="2" type="ORF">MOO45_05755</name>
</gene>
<protein>
    <submittedName>
        <fullName evidence="2">SDR family oxidoreductase</fullName>
    </submittedName>
</protein>
<evidence type="ECO:0000313" key="3">
    <source>
        <dbReference type="Proteomes" id="UP000831495"/>
    </source>
</evidence>
<dbReference type="RefSeq" id="WP_249513975.1">
    <property type="nucleotide sequence ID" value="NZ_CP093366.1"/>
</dbReference>
<dbReference type="PRINTS" id="PR00081">
    <property type="entry name" value="GDHRDH"/>
</dbReference>
<dbReference type="SUPFAM" id="SSF51735">
    <property type="entry name" value="NAD(P)-binding Rossmann-fold domains"/>
    <property type="match status" value="1"/>
</dbReference>
<dbReference type="InterPro" id="IPR036291">
    <property type="entry name" value="NAD(P)-bd_dom_sf"/>
</dbReference>
<dbReference type="InterPro" id="IPR002347">
    <property type="entry name" value="SDR_fam"/>
</dbReference>
<dbReference type="Pfam" id="PF00106">
    <property type="entry name" value="adh_short"/>
    <property type="match status" value="1"/>
</dbReference>
<evidence type="ECO:0000313" key="2">
    <source>
        <dbReference type="EMBL" id="UQS81707.1"/>
    </source>
</evidence>
<proteinExistence type="inferred from homology"/>
<dbReference type="PROSITE" id="PS00061">
    <property type="entry name" value="ADH_SHORT"/>
    <property type="match status" value="1"/>
</dbReference>
<name>A0ABY4P7U1_9LACO</name>
<dbReference type="NCBIfam" id="NF047420">
    <property type="entry name" value="EF_P_mod_YmfI"/>
    <property type="match status" value="1"/>
</dbReference>
<comment type="similarity">
    <text evidence="1">Belongs to the short-chain dehydrogenases/reductases (SDR) family.</text>
</comment>
<accession>A0ABY4P7U1</accession>
<dbReference type="PANTHER" id="PTHR42879">
    <property type="entry name" value="3-OXOACYL-(ACYL-CARRIER-PROTEIN) REDUCTASE"/>
    <property type="match status" value="1"/>
</dbReference>
<dbReference type="EMBL" id="CP093366">
    <property type="protein sequence ID" value="UQS81707.1"/>
    <property type="molecule type" value="Genomic_DNA"/>
</dbReference>
<organism evidence="2 3">
    <name type="scientific">Bombilactobacillus folatiphilus</name>
    <dbReference type="NCBI Taxonomy" id="2923362"/>
    <lineage>
        <taxon>Bacteria</taxon>
        <taxon>Bacillati</taxon>
        <taxon>Bacillota</taxon>
        <taxon>Bacilli</taxon>
        <taxon>Lactobacillales</taxon>
        <taxon>Lactobacillaceae</taxon>
        <taxon>Bombilactobacillus</taxon>
    </lineage>
</organism>
<dbReference type="InterPro" id="IPR050259">
    <property type="entry name" value="SDR"/>
</dbReference>
<dbReference type="Proteomes" id="UP000831495">
    <property type="component" value="Chromosome"/>
</dbReference>
<evidence type="ECO:0000256" key="1">
    <source>
        <dbReference type="ARBA" id="ARBA00006484"/>
    </source>
</evidence>
<dbReference type="InterPro" id="IPR020904">
    <property type="entry name" value="Sc_DH/Rdtase_CS"/>
</dbReference>
<reference evidence="2" key="1">
    <citation type="journal article" date="2022" name="Int. J. Syst. Evol. Microbiol.">
        <title>Apilactobacillus apisilvae sp. nov., Nicolia spurrieriana gen. nov. sp. nov., Bombilactobacillus folatiphilus sp. nov. and Bombilactobacillus thymidiniphilus sp. nov., four new lactic acid bacterial isolates from stingless bees Tetragonula carbonaria and Austroplebeia australis.</title>
        <authorList>
            <person name="Oliphant S.A."/>
            <person name="Watson-Haigh N.S."/>
            <person name="Sumby K.M."/>
            <person name="Gardner J."/>
            <person name="Groom S."/>
            <person name="Jiranek V."/>
        </authorList>
    </citation>
    <scope>NUCLEOTIDE SEQUENCE</scope>
    <source>
        <strain evidence="2">SG4_D2</strain>
    </source>
</reference>
<dbReference type="Gene3D" id="3.40.50.720">
    <property type="entry name" value="NAD(P)-binding Rossmann-like Domain"/>
    <property type="match status" value="1"/>
</dbReference>
<dbReference type="PANTHER" id="PTHR42879:SF2">
    <property type="entry name" value="3-OXOACYL-[ACYL-CARRIER-PROTEIN] REDUCTASE FABG"/>
    <property type="match status" value="1"/>
</dbReference>
<keyword evidence="3" id="KW-1185">Reference proteome</keyword>
<sequence length="241" mass="26423">MKWALILGATGGIGQVIARDLAAAGWSLYLHGNHQPDLLNSQIKQFQANYPQQDFVEIIADFNNLENVQKIVDNVFSLDAIIAAQGITNYQLFDQVTEKQLQSLIQVNLVAPLYLIQKLQNQLAKSAHGRILLFGSVYGAQGSAMEVVYSTTKGALSAFAKAYAREVASLGITINVLAPGAVRTKMNQMISEQDLQALTTEIPMGRMATPQDLSYWVQTILDSKAQYLTGQTLYVTGGWLE</sequence>
<dbReference type="CDD" id="cd05233">
    <property type="entry name" value="SDR_c"/>
    <property type="match status" value="1"/>
</dbReference>